<evidence type="ECO:0000256" key="3">
    <source>
        <dbReference type="ARBA" id="ARBA00022737"/>
    </source>
</evidence>
<dbReference type="NCBIfam" id="TIGR01787">
    <property type="entry name" value="squalene_cyclas"/>
    <property type="match status" value="1"/>
</dbReference>
<dbReference type="EMBL" id="PZQS01000005">
    <property type="protein sequence ID" value="PVD30871.1"/>
    <property type="molecule type" value="Genomic_DNA"/>
</dbReference>
<comment type="function">
    <text evidence="7">Key enzyme in the cholesterol biosynthesis pathway. Catalyzes the cyclization of (S)-2,3 oxidosqualene to lanosterol, a reaction that forms the sterol nucleus. Through the production of lanosterol may regulate lens protein aggregation and increase transparency.</text>
</comment>
<dbReference type="AlphaFoldDB" id="A0A2T7PBS6"/>
<dbReference type="InterPro" id="IPR032696">
    <property type="entry name" value="SQ_cyclase_C"/>
</dbReference>
<keyword evidence="13" id="KW-1185">Reference proteome</keyword>
<dbReference type="SFLD" id="SFLDG01016">
    <property type="entry name" value="Prenyltransferase_Like_2"/>
    <property type="match status" value="1"/>
</dbReference>
<evidence type="ECO:0000256" key="1">
    <source>
        <dbReference type="ARBA" id="ARBA00009755"/>
    </source>
</evidence>
<dbReference type="GO" id="GO:0000250">
    <property type="term" value="F:lanosterol synthase activity"/>
    <property type="evidence" value="ECO:0007669"/>
    <property type="project" value="TreeGrafter"/>
</dbReference>
<evidence type="ECO:0000256" key="9">
    <source>
        <dbReference type="RuleBase" id="RU362003"/>
    </source>
</evidence>
<evidence type="ECO:0000256" key="2">
    <source>
        <dbReference type="ARBA" id="ARBA00022516"/>
    </source>
</evidence>
<accession>A0A2T7PBS6</accession>
<dbReference type="GO" id="GO:0006695">
    <property type="term" value="P:cholesterol biosynthetic process"/>
    <property type="evidence" value="ECO:0007669"/>
    <property type="project" value="TreeGrafter"/>
</dbReference>
<protein>
    <recommendedName>
        <fullName evidence="9">Terpene cyclase/mutase family member</fullName>
        <ecNumber evidence="9">5.4.99.-</ecNumber>
    </recommendedName>
</protein>
<evidence type="ECO:0000256" key="4">
    <source>
        <dbReference type="ARBA" id="ARBA00022955"/>
    </source>
</evidence>
<dbReference type="OrthoDB" id="21502at2759"/>
<dbReference type="Gene3D" id="1.50.10.20">
    <property type="match status" value="2"/>
</dbReference>
<dbReference type="GO" id="GO:0005811">
    <property type="term" value="C:lipid droplet"/>
    <property type="evidence" value="ECO:0007669"/>
    <property type="project" value="InterPro"/>
</dbReference>
<comment type="similarity">
    <text evidence="1 9">Belongs to the terpene cyclase/mutase family.</text>
</comment>
<feature type="domain" description="Squalene cyclase C-terminal" evidence="10">
    <location>
        <begin position="364"/>
        <end position="701"/>
    </location>
</feature>
<comment type="pathway">
    <text evidence="8">Terpene metabolism; lanosterol biosynthesis; lanosterol from farnesyl diphosphate: step 3/3.</text>
</comment>
<proteinExistence type="inferred from homology"/>
<evidence type="ECO:0000259" key="11">
    <source>
        <dbReference type="Pfam" id="PF13249"/>
    </source>
</evidence>
<dbReference type="InterPro" id="IPR018333">
    <property type="entry name" value="Squalene_cyclase"/>
</dbReference>
<feature type="domain" description="Squalene cyclase N-terminal" evidence="11">
    <location>
        <begin position="81"/>
        <end position="320"/>
    </location>
</feature>
<dbReference type="Gene3D" id="6.20.120.20">
    <property type="match status" value="1"/>
</dbReference>
<dbReference type="STRING" id="400727.A0A2T7PBS6"/>
<keyword evidence="2" id="KW-0444">Lipid biosynthesis</keyword>
<dbReference type="InterPro" id="IPR002365">
    <property type="entry name" value="Terpene_synthase_CS"/>
</dbReference>
<dbReference type="FunFam" id="1.50.10.20:FF:000002">
    <property type="entry name" value="Terpene cyclase/mutase family member"/>
    <property type="match status" value="1"/>
</dbReference>
<evidence type="ECO:0000256" key="6">
    <source>
        <dbReference type="ARBA" id="ARBA00023235"/>
    </source>
</evidence>
<gene>
    <name evidence="12" type="ORF">C0Q70_10146</name>
</gene>
<keyword evidence="5" id="KW-0443">Lipid metabolism</keyword>
<evidence type="ECO:0000259" key="10">
    <source>
        <dbReference type="Pfam" id="PF13243"/>
    </source>
</evidence>
<dbReference type="Pfam" id="PF13249">
    <property type="entry name" value="SQHop_cyclase_N"/>
    <property type="match status" value="1"/>
</dbReference>
<dbReference type="SUPFAM" id="SSF48239">
    <property type="entry name" value="Terpenoid cyclases/Protein prenyltransferases"/>
    <property type="match status" value="2"/>
</dbReference>
<evidence type="ECO:0000313" key="13">
    <source>
        <dbReference type="Proteomes" id="UP000245119"/>
    </source>
</evidence>
<dbReference type="CDD" id="cd02892">
    <property type="entry name" value="SQCY_1"/>
    <property type="match status" value="1"/>
</dbReference>
<comment type="caution">
    <text evidence="12">The sequence shown here is derived from an EMBL/GenBank/DDBJ whole genome shotgun (WGS) entry which is preliminary data.</text>
</comment>
<evidence type="ECO:0000256" key="5">
    <source>
        <dbReference type="ARBA" id="ARBA00023098"/>
    </source>
</evidence>
<dbReference type="Pfam" id="PF13243">
    <property type="entry name" value="SQHop_cyclase_C"/>
    <property type="match status" value="1"/>
</dbReference>
<name>A0A2T7PBS6_POMCA</name>
<sequence length="718" mass="81587">MRRNRGGPYKTKPATDLTKWRLTCKDGRQVWTYVEDVASAREQTLLELHSLGLDTSVLAPPLPQADTADEALYNGILFYSKLQAEDGHWAGDYGGPLFLMPGLVIVCYMTNTLFTEPQKKEMIRYLRSVQCPDGGWGLHIEGPPTVFGCALNYVTMRLLGVDQDDPDLVKARNLLHELGGACAIPSWGKFWLAVLNLYSWDGLHSLFPEMWLLPQWLPFHPSRLWCHCRQVYLPMAYCYGRRITAPEDDLIRSLRQELYPLAYDQINWNAQKNNVSKADLYSPHSWLLDLGYYVMDWYEVFHSKVLREKALQECYEHICADDHFTNGISIGPHARKCEEALIIFFLISVRIGLDGMKMTGTNGSQLWDTAFAATALTEAGAHSIKEFEPCLQKAHEFLKFTQIPENPPDYKKYYRQMNKDGFPFSTRDCGWIVSDCTAEGLKALIKLQNKCEFLTSDLHVAKERLYGAVDVLLDMRCDDGGWATYEDKRGGVLLELLNPSEVFGDIMIDYTYVECTSACMQALVEFCEHFPDYRAAEIKQAIQDGLNFICSRQLPDGSWEGSWGVCFTYAAWFGLEAFAHCGRKYQNGDTDPQVAKACEFLVSKQMEDGGWGENFESCEQRTYIQSKTSQVVNTSWALLGLMSVECPVLPVIEKGVRLLISRQEDNGDWPQENISGVFNKSCAISYTSYRNVFPIWALGRFVKLYPHSPLSAKCKKSS</sequence>
<keyword evidence="4" id="KW-0752">Steroid biosynthesis</keyword>
<dbReference type="InterPro" id="IPR032697">
    <property type="entry name" value="SQ_cyclase_N"/>
</dbReference>
<dbReference type="InterPro" id="IPR008930">
    <property type="entry name" value="Terpenoid_cyclase/PrenylTrfase"/>
</dbReference>
<dbReference type="PANTHER" id="PTHR11764">
    <property type="entry name" value="TERPENE CYCLASE/MUTASE FAMILY MEMBER"/>
    <property type="match status" value="1"/>
</dbReference>
<dbReference type="GO" id="GO:0016104">
    <property type="term" value="P:triterpenoid biosynthetic process"/>
    <property type="evidence" value="ECO:0007669"/>
    <property type="project" value="InterPro"/>
</dbReference>
<evidence type="ECO:0000256" key="8">
    <source>
        <dbReference type="ARBA" id="ARBA00060682"/>
    </source>
</evidence>
<evidence type="ECO:0000256" key="7">
    <source>
        <dbReference type="ARBA" id="ARBA00055567"/>
    </source>
</evidence>
<dbReference type="FunFam" id="1.50.10.20:FF:000003">
    <property type="entry name" value="Terpene cyclase/mutase family member"/>
    <property type="match status" value="1"/>
</dbReference>
<reference evidence="12 13" key="1">
    <citation type="submission" date="2018-04" db="EMBL/GenBank/DDBJ databases">
        <title>The genome of golden apple snail Pomacea canaliculata provides insight into stress tolerance and invasive adaptation.</title>
        <authorList>
            <person name="Liu C."/>
            <person name="Liu B."/>
            <person name="Ren Y."/>
            <person name="Zhang Y."/>
            <person name="Wang H."/>
            <person name="Li S."/>
            <person name="Jiang F."/>
            <person name="Yin L."/>
            <person name="Zhang G."/>
            <person name="Qian W."/>
            <person name="Fan W."/>
        </authorList>
    </citation>
    <scope>NUCLEOTIDE SEQUENCE [LARGE SCALE GENOMIC DNA]</scope>
    <source>
        <strain evidence="12">SZHN2017</strain>
        <tissue evidence="12">Muscle</tissue>
    </source>
</reference>
<organism evidence="12 13">
    <name type="scientific">Pomacea canaliculata</name>
    <name type="common">Golden apple snail</name>
    <dbReference type="NCBI Taxonomy" id="400727"/>
    <lineage>
        <taxon>Eukaryota</taxon>
        <taxon>Metazoa</taxon>
        <taxon>Spiralia</taxon>
        <taxon>Lophotrochozoa</taxon>
        <taxon>Mollusca</taxon>
        <taxon>Gastropoda</taxon>
        <taxon>Caenogastropoda</taxon>
        <taxon>Architaenioglossa</taxon>
        <taxon>Ampullarioidea</taxon>
        <taxon>Ampullariidae</taxon>
        <taxon>Pomacea</taxon>
    </lineage>
</organism>
<evidence type="ECO:0000313" key="12">
    <source>
        <dbReference type="EMBL" id="PVD30871.1"/>
    </source>
</evidence>
<dbReference type="PANTHER" id="PTHR11764:SF20">
    <property type="entry name" value="LANOSTEROL SYNTHASE"/>
    <property type="match status" value="1"/>
</dbReference>
<keyword evidence="3" id="KW-0677">Repeat</keyword>
<dbReference type="Proteomes" id="UP000245119">
    <property type="component" value="Linkage Group LG5"/>
</dbReference>
<dbReference type="PROSITE" id="PS01074">
    <property type="entry name" value="TERPENE_SYNTHASES"/>
    <property type="match status" value="1"/>
</dbReference>
<keyword evidence="6 9" id="KW-0413">Isomerase</keyword>
<dbReference type="EC" id="5.4.99.-" evidence="9"/>